<organism evidence="2 3">
    <name type="scientific">Granulicella pectinivorans</name>
    <dbReference type="NCBI Taxonomy" id="474950"/>
    <lineage>
        <taxon>Bacteria</taxon>
        <taxon>Pseudomonadati</taxon>
        <taxon>Acidobacteriota</taxon>
        <taxon>Terriglobia</taxon>
        <taxon>Terriglobales</taxon>
        <taxon>Acidobacteriaceae</taxon>
        <taxon>Granulicella</taxon>
    </lineage>
</organism>
<evidence type="ECO:0000256" key="1">
    <source>
        <dbReference type="SAM" id="Phobius"/>
    </source>
</evidence>
<sequence length="445" mass="49640">MGSQLNAPVEEGLDEPSVEERRQLIDRVAASAQFRRSARLRDFLLYVGGQSLKEGRPEIHEQEIGTKVFGRSPSYDRSQDNIVRVNATELRKRIELYFATEGGHETLVLEIPRGGYKPIFRRRVPGTPLLPEMAAETETVLETSDATPMPPRSRPSLIWVGLCVMLAIACAVLLVQNLTFRSASTGWAGRPTVELFWKDFAKGQTEIDIVLPDASVTLSEEITHHRMSMNDFLDHNFINQAEQASLSPDRVRDLQGIFGHTLVMLGDFLAAQQILALTPMLPSLRLQQARSYTTDAIKQNSFILIGGRKANPWMGLFDGQMNFSLDFDTERAESLSHVTNRHPRPEEQAVYTPRMDANAFAGYSVIAYLPNPSGTGNVITLAGTDSEATRVAAEFLTSETSMAKFRSTLKVKKFPHFEVLLKTSRLSGTSFNAEMVAYRAYPDNN</sequence>
<name>A0A1I6LNA9_9BACT</name>
<keyword evidence="1" id="KW-1133">Transmembrane helix</keyword>
<keyword evidence="3" id="KW-1185">Reference proteome</keyword>
<protein>
    <recommendedName>
        <fullName evidence="4">Adenylate cyclase</fullName>
    </recommendedName>
</protein>
<keyword evidence="1" id="KW-0472">Membrane</keyword>
<dbReference type="STRING" id="474950.SAMN05421771_1001"/>
<dbReference type="Proteomes" id="UP000199024">
    <property type="component" value="Unassembled WGS sequence"/>
</dbReference>
<dbReference type="AlphaFoldDB" id="A0A1I6LNA9"/>
<feature type="transmembrane region" description="Helical" evidence="1">
    <location>
        <begin position="157"/>
        <end position="175"/>
    </location>
</feature>
<gene>
    <name evidence="2" type="ORF">SAMN05421771_1001</name>
</gene>
<dbReference type="EMBL" id="FOZL01000001">
    <property type="protein sequence ID" value="SFS04921.1"/>
    <property type="molecule type" value="Genomic_DNA"/>
</dbReference>
<evidence type="ECO:0000313" key="3">
    <source>
        <dbReference type="Proteomes" id="UP000199024"/>
    </source>
</evidence>
<keyword evidence="1" id="KW-0812">Transmembrane</keyword>
<evidence type="ECO:0000313" key="2">
    <source>
        <dbReference type="EMBL" id="SFS04921.1"/>
    </source>
</evidence>
<evidence type="ECO:0008006" key="4">
    <source>
        <dbReference type="Google" id="ProtNLM"/>
    </source>
</evidence>
<accession>A0A1I6LNA9</accession>
<reference evidence="2 3" key="1">
    <citation type="submission" date="2016-10" db="EMBL/GenBank/DDBJ databases">
        <authorList>
            <person name="de Groot N.N."/>
        </authorList>
    </citation>
    <scope>NUCLEOTIDE SEQUENCE [LARGE SCALE GENOMIC DNA]</scope>
    <source>
        <strain evidence="2 3">DSM 21001</strain>
    </source>
</reference>
<proteinExistence type="predicted"/>